<dbReference type="InterPro" id="IPR000409">
    <property type="entry name" value="BEACH_dom"/>
</dbReference>
<dbReference type="InterPro" id="IPR013320">
    <property type="entry name" value="ConA-like_dom_sf"/>
</dbReference>
<name>A0AA39LPJ4_9BILA</name>
<dbReference type="Gene3D" id="2.30.29.30">
    <property type="entry name" value="Pleckstrin-homology domain (PH domain)/Phosphotyrosine-binding domain (PTB)"/>
    <property type="match status" value="1"/>
</dbReference>
<dbReference type="InterPro" id="IPR036372">
    <property type="entry name" value="BEACH_dom_sf"/>
</dbReference>
<feature type="compositionally biased region" description="Polar residues" evidence="1">
    <location>
        <begin position="1545"/>
        <end position="1561"/>
    </location>
</feature>
<dbReference type="Proteomes" id="UP001175271">
    <property type="component" value="Unassembled WGS sequence"/>
</dbReference>
<dbReference type="PANTHER" id="PTHR13743:SF86">
    <property type="entry name" value="LYSOSOMAL-TRAFFICKING REGULATOR"/>
    <property type="match status" value="1"/>
</dbReference>
<evidence type="ECO:0008006" key="6">
    <source>
        <dbReference type="Google" id="ProtNLM"/>
    </source>
</evidence>
<dbReference type="InterPro" id="IPR050865">
    <property type="entry name" value="BEACH_Domain"/>
</dbReference>
<accession>A0AA39LPJ4</accession>
<organism evidence="4 5">
    <name type="scientific">Steinernema hermaphroditum</name>
    <dbReference type="NCBI Taxonomy" id="289476"/>
    <lineage>
        <taxon>Eukaryota</taxon>
        <taxon>Metazoa</taxon>
        <taxon>Ecdysozoa</taxon>
        <taxon>Nematoda</taxon>
        <taxon>Chromadorea</taxon>
        <taxon>Rhabditida</taxon>
        <taxon>Tylenchina</taxon>
        <taxon>Panagrolaimomorpha</taxon>
        <taxon>Strongyloidoidea</taxon>
        <taxon>Steinernematidae</taxon>
        <taxon>Steinernema</taxon>
    </lineage>
</organism>
<dbReference type="Pfam" id="PF02138">
    <property type="entry name" value="Beach"/>
    <property type="match status" value="1"/>
</dbReference>
<dbReference type="InterPro" id="IPR036322">
    <property type="entry name" value="WD40_repeat_dom_sf"/>
</dbReference>
<reference evidence="4" key="1">
    <citation type="submission" date="2023-06" db="EMBL/GenBank/DDBJ databases">
        <title>Genomic analysis of the entomopathogenic nematode Steinernema hermaphroditum.</title>
        <authorList>
            <person name="Schwarz E.M."/>
            <person name="Heppert J.K."/>
            <person name="Baniya A."/>
            <person name="Schwartz H.T."/>
            <person name="Tan C.-H."/>
            <person name="Antoshechkin I."/>
            <person name="Sternberg P.W."/>
            <person name="Goodrich-Blair H."/>
            <person name="Dillman A.R."/>
        </authorList>
    </citation>
    <scope>NUCLEOTIDE SEQUENCE</scope>
    <source>
        <strain evidence="4">PS9179</strain>
        <tissue evidence="4">Whole animal</tissue>
    </source>
</reference>
<feature type="region of interest" description="Disordered" evidence="1">
    <location>
        <begin position="1538"/>
        <end position="1561"/>
    </location>
</feature>
<dbReference type="SUPFAM" id="SSF81837">
    <property type="entry name" value="BEACH domain"/>
    <property type="match status" value="1"/>
</dbReference>
<protein>
    <recommendedName>
        <fullName evidence="6">BEACH-type PH domain-containing protein</fullName>
    </recommendedName>
</protein>
<dbReference type="Gene3D" id="2.130.10.10">
    <property type="entry name" value="YVTN repeat-like/Quinoprotein amine dehydrogenase"/>
    <property type="match status" value="1"/>
</dbReference>
<dbReference type="InterPro" id="IPR011993">
    <property type="entry name" value="PH-like_dom_sf"/>
</dbReference>
<dbReference type="InterPro" id="IPR023362">
    <property type="entry name" value="PH-BEACH_dom"/>
</dbReference>
<dbReference type="PROSITE" id="PS51783">
    <property type="entry name" value="PH_BEACH"/>
    <property type="match status" value="1"/>
</dbReference>
<dbReference type="SUPFAM" id="SSF50729">
    <property type="entry name" value="PH domain-like"/>
    <property type="match status" value="1"/>
</dbReference>
<sequence length="3113" mass="350710">MVERERFAVTGWLSTLVRSLVNILDAEPIDRDLSSLTYILRILAESEVPEGLKDSLGEELFATLSSHVETLTDIEEDVSSSFADFLARTISPVLPGFKPLKRRRRFFSRKKASIHRWGVSENDSESDESDAPSAGAYSAEHRFALQPKNLLFSDSDGLSAIYAETHSFIANDPLSVSLSVATKLQSIFPVAECHGSLRSHTLEFRLSMFVLARFMNDDNRRRMLISLAEKTFGGMQFRSMQSVAFALDFLSYLIMKSLTKNLEDSDFIERANLLLLEMIRKILDSGIGEVHEATTCATIRRLVSRCLRVFIITWYRGFPTNKEDLLQTIVPFLASRASTVIEEFGRLRCFIRHSPEPGKCCCNFVFSLLLSISADDECKRELTTFLLSTSNLFACSCINTGDVLQLLCTLIGSQHVSESTASVASLLIRSRTRESASVSPAFSVFDPLVSCFETDCNVFDISFLNDVLSALPSVDDVSYLLESCVLHNLVRISQQEDENAIEDDQEVFQELMKVLVTFMDTSVCCLTISEVVMSHMQTFLSLTVSSSIFPVAVSRLIQKATSDRSNDLMQVMYKQFEESLRVAASDIWLLVSASATLFFKRLVGFLELFNILKEVVNVELSSKLCSDSQRLVNLCCEYISSPLKEFRSNSRLSQLLALSLRLSTEPLFEKVVGVVNESAKSAHYSLLCTLSSAFLEVVQENSSLKTVVQTDLEPRECCAKPGDESDFDESEACDEENDVAFTSIENNCDFLLLAIDCIFAFVKKYSKLEEGLEHCVKSFADRLRTFKFSNLERLKEVIEKMLDLCDECVAKDVLSATFDSLMFSLFHLIQQRSCPEQVYRMFRMLDYSPHLQTSLFKALDRVFKTHRYQSSSLLRFPIYSSHPSVIKLQKESYITQKSERPRKPNRNTSVLPRSFTVIETLERLLVGGSRASELDLTSLDGQSSTPRKEEDNFFVSSAAASLSFDTANRTSFAEGLSASFWLKVTEDENSDLVHIVSIGSSFIHVSLFVIPDNKRIVLTITMNGMVVARKSLKRHVFSQKWTHVVLSFRVVESQVSSQLLLGDSIHELTYDIVTDERNSAVGYSSVAFGAVTGDRHCQWNYEITSIFGFKGVLSPTAALVLRGFGFQVNSITRCLSDCQQTSRLPFVFTKKILCSKRIHFDALLNDSEKFVQILQRCLLFVFNCEKPEVYGLSGLQPGVNSHLLEEVRRDGDSAMFSLIAFREFPITWKAASLQVTVDSGIDSALYSLGSIKLLLFYYAQSVDLSLDSDAQLITLRTLLKSLQRDPRNYSKFNHLGGASIVAAILSSPRASVDWDVLYELASFLTSDVERSEDGTTSVGLTSAILDPDFLTLFVNSPKIWKRHRLSYWVELVKIVACCIREDTKFGDFNSLQLKRVNFLENMLHAVVYMMQSPADYCLWECDGVLIDSFVTLIRRLIGSPASADTVISLWNFILLSHTAANTYIVSNIQGYNDWLRIDSMRCSDMEPVILGETPLSALLSNIYETLGKNRVSEVWKKTMSVTAVRKVYRECLNVHNGTGRRRTDSTLSSFDSSVTDASNSSRESEISTCENLHIEGAQEKVESTGPRVDEMEVMNSGTAWMTDLRSGILEILCSLLVTGSDDLMKVLFSHAAFRWESVLVMLTSQADPRIRDSVFVFLHNFFLRCSPSVRLSFIASDGFVLLGNQMRNHQVSETIADSLYGIMCRSAVKLSDGLDEHHLKSLNVDRFTCASFHSIFVCFEESVSNNALFWNIGGALQKIFECNSILMQAMMDSGLVETLSSVLYRISKLPDDGDCDVFGVHYLTNRGEMWLSFACRIISQCVPYDELSLYNKCEELIWLTIMTDWQASQDDINARFVREQVSGLLLHWINSISSSVQKEGRSASTIPSLEDIHLGLASSEAGSLSDEFEILSMESITARHFDPTSSDSPSFISQSLSDFKERFLGTKNVTKLLKVKYKWKMQMVLANPTDLSHRVCFALEMASHLFACLALPKVPSDIEMELFQLVLTIFCSSWRTESFVHKRSPRRNGIDHPVTWSGLLTISRDRVHVLFAQLIAFALYPAQMKCRILSGEHCEDSESNYVANRQFSIVASLCYEVNCKQMLRTLLDINLDGQYAMNVALHEMALFPGESDERRDRCIDQLVTFLRNVQIESPFANLSFDGISSLIQDEIISLHNYSSHRKTFFDRMRSKATEIVDRESKATDRISMDAMGVTCTVSQNNIPRKSFVRHLRHLENKYYSAEKALTTLTNELAHQEGCALRRKAWFGGWALDATEGPNRERRRLSPAHPMYSDRFVLEPYRETLRSREHGTPLESLTHNTSADLRLNEVEISEGIRYSVGATVVRSTFECSGEVLLGDSKLYFFGETAKSTQKGTQCSVITFSWHYSEVSRFFKRCFLLEENALEIFLFSGDAYLIVFSSPEVRGVFLSHLTQMPMRHLSSSLSSDSAESNLHNLTHRWRMGAMTNFEYIMHLNTLAGRSHNDLMQYPIAPFIIADFRSVVLDLEAPSTYRNLSKPMAIQDKTMEEHYLRNFHCLETESRRTSADAGANIVNFGPYHYGSHYSNSGIVVHYLVRLSPFTNIALEYQDNNFDIADRLFNSIETTWRLASKESTTDFKEAIPEFYYLPEFLQNLNGLDLGVKQNGDRVDNVILPQWCPHRETPLGYRLFCFIHRQALESNVVTSGLHSWIDLIFGYKQTGDAAVKAINVFHPATYRDKRFELNGTLKHDELSMSALRTMVRSYGQMPTQLFSSPHLPHLNPKYPNTGERLKVPSNLFNTVSGLQWGDFLGSPCGTSGRISNVMTVQIHEKIECLFVFPDNVASCGGLPPKTAIWYKPGASKNYDDQPLSESRGVISWNFFDNVLRFKLVKTDDSVWVNLVDFGILKVTSVAVSYAKSSVFVGFACGVVHVYHLEVTSSGFALCSLKNELFAHRMAVATISVCDEFGFAVTTDRSGKVCFWDLNKLTFIRSHRCPRAISLSYVSPTTGDVALVSTSPEGQQVESTVTLLTINGFVVGTLTLPEKVTSLTMSMLAEGRAINCLLLGMYDGTIRVLEMWTLTEVNLIDQSFSDEIVSMQFSSHCKKLYTLLKSGYIHCLQCASGNRGKPPSFHLINPF</sequence>
<proteinExistence type="predicted"/>
<dbReference type="EMBL" id="JAUCMV010000004">
    <property type="protein sequence ID" value="KAK0404599.1"/>
    <property type="molecule type" value="Genomic_DNA"/>
</dbReference>
<evidence type="ECO:0000313" key="5">
    <source>
        <dbReference type="Proteomes" id="UP001175271"/>
    </source>
</evidence>
<keyword evidence="5" id="KW-1185">Reference proteome</keyword>
<gene>
    <name evidence="4" type="ORF">QR680_017532</name>
</gene>
<dbReference type="InterPro" id="IPR015943">
    <property type="entry name" value="WD40/YVTN_repeat-like_dom_sf"/>
</dbReference>
<dbReference type="SUPFAM" id="SSF50978">
    <property type="entry name" value="WD40 repeat-like"/>
    <property type="match status" value="1"/>
</dbReference>
<dbReference type="CDD" id="cd06071">
    <property type="entry name" value="Beach"/>
    <property type="match status" value="1"/>
</dbReference>
<evidence type="ECO:0000259" key="2">
    <source>
        <dbReference type="PROSITE" id="PS50197"/>
    </source>
</evidence>
<dbReference type="Pfam" id="PF14844">
    <property type="entry name" value="PH_BEACH"/>
    <property type="match status" value="1"/>
</dbReference>
<comment type="caution">
    <text evidence="4">The sequence shown here is derived from an EMBL/GenBank/DDBJ whole genome shotgun (WGS) entry which is preliminary data.</text>
</comment>
<dbReference type="PANTHER" id="PTHR13743">
    <property type="entry name" value="BEIGE/BEACH-RELATED"/>
    <property type="match status" value="1"/>
</dbReference>
<feature type="domain" description="BEACH" evidence="2">
    <location>
        <begin position="2444"/>
        <end position="2756"/>
    </location>
</feature>
<dbReference type="Gene3D" id="1.10.1540.10">
    <property type="entry name" value="BEACH domain"/>
    <property type="match status" value="1"/>
</dbReference>
<dbReference type="SUPFAM" id="SSF49899">
    <property type="entry name" value="Concanavalin A-like lectins/glucanases"/>
    <property type="match status" value="1"/>
</dbReference>
<dbReference type="SMART" id="SM01026">
    <property type="entry name" value="Beach"/>
    <property type="match status" value="1"/>
</dbReference>
<feature type="domain" description="BEACH-type PH" evidence="3">
    <location>
        <begin position="2330"/>
        <end position="2432"/>
    </location>
</feature>
<dbReference type="PROSITE" id="PS50197">
    <property type="entry name" value="BEACH"/>
    <property type="match status" value="1"/>
</dbReference>
<evidence type="ECO:0000313" key="4">
    <source>
        <dbReference type="EMBL" id="KAK0404599.1"/>
    </source>
</evidence>
<evidence type="ECO:0000259" key="3">
    <source>
        <dbReference type="PROSITE" id="PS51783"/>
    </source>
</evidence>
<evidence type="ECO:0000256" key="1">
    <source>
        <dbReference type="SAM" id="MobiDB-lite"/>
    </source>
</evidence>